<gene>
    <name evidence="2" type="ORF">EUGRSUZ_C00435</name>
</gene>
<dbReference type="AlphaFoldDB" id="A0A059CKX3"/>
<proteinExistence type="predicted"/>
<dbReference type="InParanoid" id="A0A059CKX3"/>
<name>A0A059CKX3_EUCGR</name>
<evidence type="ECO:0000313" key="2">
    <source>
        <dbReference type="EMBL" id="KCW79012.1"/>
    </source>
</evidence>
<sequence>MASREHPSPIQEHGREGEDGFDYYGDDVSPSGCSCFCLKWWRGGGGAHPYMQRQHGGNDGGESWTVSRFKKVREFTELVAGPKWKNFIRKVGGYWRSDRKRNPQGKFGYDAESYALNFDGGGGEEDGLLMQGFSARFVGSFRNDQEKQAGTALS</sequence>
<dbReference type="eggNOG" id="ENOG502S6VD">
    <property type="taxonomic scope" value="Eukaryota"/>
</dbReference>
<evidence type="ECO:0000256" key="1">
    <source>
        <dbReference type="SAM" id="MobiDB-lite"/>
    </source>
</evidence>
<reference evidence="2" key="1">
    <citation type="submission" date="2013-07" db="EMBL/GenBank/DDBJ databases">
        <title>The genome of Eucalyptus grandis.</title>
        <authorList>
            <person name="Schmutz J."/>
            <person name="Hayes R."/>
            <person name="Myburg A."/>
            <person name="Tuskan G."/>
            <person name="Grattapaglia D."/>
            <person name="Rokhsar D.S."/>
        </authorList>
    </citation>
    <scope>NUCLEOTIDE SEQUENCE</scope>
    <source>
        <tissue evidence="2">Leaf extractions</tissue>
    </source>
</reference>
<organism evidence="2">
    <name type="scientific">Eucalyptus grandis</name>
    <name type="common">Flooded gum</name>
    <dbReference type="NCBI Taxonomy" id="71139"/>
    <lineage>
        <taxon>Eukaryota</taxon>
        <taxon>Viridiplantae</taxon>
        <taxon>Streptophyta</taxon>
        <taxon>Embryophyta</taxon>
        <taxon>Tracheophyta</taxon>
        <taxon>Spermatophyta</taxon>
        <taxon>Magnoliopsida</taxon>
        <taxon>eudicotyledons</taxon>
        <taxon>Gunneridae</taxon>
        <taxon>Pentapetalae</taxon>
        <taxon>rosids</taxon>
        <taxon>malvids</taxon>
        <taxon>Myrtales</taxon>
        <taxon>Myrtaceae</taxon>
        <taxon>Myrtoideae</taxon>
        <taxon>Eucalypteae</taxon>
        <taxon>Eucalyptus</taxon>
    </lineage>
</organism>
<feature type="compositionally biased region" description="Basic and acidic residues" evidence="1">
    <location>
        <begin position="1"/>
        <end position="18"/>
    </location>
</feature>
<accession>A0A059CKX3</accession>
<dbReference type="Gramene" id="KCW79012">
    <property type="protein sequence ID" value="KCW79012"/>
    <property type="gene ID" value="EUGRSUZ_C00435"/>
</dbReference>
<dbReference type="OMA" id="CGCGYFR"/>
<dbReference type="PANTHER" id="PTHR47076">
    <property type="entry name" value="NHL DOMAIN PROTEIN"/>
    <property type="match status" value="1"/>
</dbReference>
<dbReference type="STRING" id="71139.A0A059CKX3"/>
<dbReference type="EMBL" id="KK198755">
    <property type="protein sequence ID" value="KCW79012.1"/>
    <property type="molecule type" value="Genomic_DNA"/>
</dbReference>
<evidence type="ECO:0008006" key="3">
    <source>
        <dbReference type="Google" id="ProtNLM"/>
    </source>
</evidence>
<dbReference type="PANTHER" id="PTHR47076:SF1">
    <property type="entry name" value="NHL DOMAIN PROTEIN"/>
    <property type="match status" value="1"/>
</dbReference>
<protein>
    <recommendedName>
        <fullName evidence="3">Stress induced protein</fullName>
    </recommendedName>
</protein>
<feature type="region of interest" description="Disordered" evidence="1">
    <location>
        <begin position="1"/>
        <end position="21"/>
    </location>
</feature>